<evidence type="ECO:0000313" key="10">
    <source>
        <dbReference type="Proteomes" id="UP000068832"/>
    </source>
</evidence>
<dbReference type="Pfam" id="PF09895">
    <property type="entry name" value="DUF2122"/>
    <property type="match status" value="1"/>
</dbReference>
<accession>A0A0K1SLE5</accession>
<dbReference type="EMBL" id="CP012173">
    <property type="protein sequence ID" value="AKV77681.1"/>
    <property type="molecule type" value="Genomic_DNA"/>
</dbReference>
<reference evidence="7 8" key="1">
    <citation type="journal article" date="2015" name="Genome Announc.">
        <title>Complete Genome Sequences of Evolved Arsenate-Resistant Metallosphaera sedula Strains.</title>
        <authorList>
            <person name="Ai C."/>
            <person name="McCarthy S."/>
            <person name="Schackwitz W."/>
            <person name="Martin J."/>
            <person name="Lipzen A."/>
            <person name="Blum P."/>
        </authorList>
    </citation>
    <scope>NUCLEOTIDE SEQUENCE [LARGE SCALE GENOMIC DNA]</scope>
    <source>
        <strain evidence="3 8">ARS120-1</strain>
        <strain evidence="4 7">ARS120-2</strain>
        <strain evidence="1 10">ARS50-1</strain>
        <strain evidence="2 9">ARS50-2</strain>
    </source>
</reference>
<evidence type="ECO:0000313" key="8">
    <source>
        <dbReference type="Proteomes" id="UP000062398"/>
    </source>
</evidence>
<dbReference type="EMBL" id="CP012172">
    <property type="protein sequence ID" value="AKV75435.1"/>
    <property type="molecule type" value="Genomic_DNA"/>
</dbReference>
<dbReference type="EMBL" id="CP012176">
    <property type="protein sequence ID" value="AKV84421.1"/>
    <property type="molecule type" value="Genomic_DNA"/>
</dbReference>
<dbReference type="Proteomes" id="UP000061362">
    <property type="component" value="Chromosome"/>
</dbReference>
<keyword evidence="1" id="KW-0269">Exonuclease</keyword>
<dbReference type="InterPro" id="IPR018665">
    <property type="entry name" value="DUF2122_RecB-nuclease-rel"/>
</dbReference>
<dbReference type="GO" id="GO:0004527">
    <property type="term" value="F:exonuclease activity"/>
    <property type="evidence" value="ECO:0007669"/>
    <property type="project" value="UniProtKB-KW"/>
</dbReference>
<evidence type="ECO:0000313" key="9">
    <source>
        <dbReference type="Proteomes" id="UP000062475"/>
    </source>
</evidence>
<dbReference type="PATRIC" id="fig|43687.5.peg.2440"/>
<dbReference type="Proteomes" id="UP000068832">
    <property type="component" value="Chromosome"/>
</dbReference>
<gene>
    <name evidence="1" type="ORF">MsedA_2337</name>
    <name evidence="2" type="ORF">MsedB_2340</name>
    <name evidence="3" type="ORF">MsedC_2337</name>
    <name evidence="4" type="ORF">MsedD_2338</name>
    <name evidence="5" type="ORF">MsedE_2341</name>
</gene>
<evidence type="ECO:0000313" key="7">
    <source>
        <dbReference type="Proteomes" id="UP000061362"/>
    </source>
</evidence>
<evidence type="ECO:0000313" key="5">
    <source>
        <dbReference type="EMBL" id="AKV84421.1"/>
    </source>
</evidence>
<evidence type="ECO:0000313" key="1">
    <source>
        <dbReference type="EMBL" id="AKV75435.1"/>
    </source>
</evidence>
<name>A0A0K1SLE5_9CREN</name>
<dbReference type="Proteomes" id="UP000056255">
    <property type="component" value="Chromosome"/>
</dbReference>
<reference evidence="5 6" key="2">
    <citation type="submission" date="2015-07" db="EMBL/GenBank/DDBJ databases">
        <title>Physiological, transcriptional responses and genome re-sequencing of acid resistant extremely thermoacidophilic Metallosphaera sedula SARC-M1.</title>
        <authorList>
            <person name="Ai C."/>
            <person name="McCarthy S."/>
            <person name="Eckrich V."/>
            <person name="Rudrappa D."/>
            <person name="Qiu G."/>
            <person name="Blum P."/>
        </authorList>
    </citation>
    <scope>NUCLEOTIDE SEQUENCE [LARGE SCALE GENOMIC DNA]</scope>
    <source>
        <strain evidence="5 6">SARC-M1</strain>
    </source>
</reference>
<proteinExistence type="predicted"/>
<evidence type="ECO:0000313" key="4">
    <source>
        <dbReference type="EMBL" id="AKV82171.1"/>
    </source>
</evidence>
<evidence type="ECO:0000313" key="6">
    <source>
        <dbReference type="Proteomes" id="UP000056255"/>
    </source>
</evidence>
<dbReference type="Proteomes" id="UP000062475">
    <property type="component" value="Chromosome"/>
</dbReference>
<dbReference type="AlphaFoldDB" id="A0A0K1SLE5"/>
<organism evidence="1 10">
    <name type="scientific">Metallosphaera sedula</name>
    <dbReference type="NCBI Taxonomy" id="43687"/>
    <lineage>
        <taxon>Archaea</taxon>
        <taxon>Thermoproteota</taxon>
        <taxon>Thermoprotei</taxon>
        <taxon>Sulfolobales</taxon>
        <taxon>Sulfolobaceae</taxon>
        <taxon>Metallosphaera</taxon>
    </lineage>
</organism>
<keyword evidence="1" id="KW-0540">Nuclease</keyword>
<dbReference type="Proteomes" id="UP000062398">
    <property type="component" value="Chromosome"/>
</dbReference>
<sequence length="145" mass="15643">MSVVLHNVTSSQRLVDFAKLVFGLDVKRLVLTKVGGTAAQAGIPDVGRLALKTGKSLIILPDLKDAIELLGSRRVYLLSPLADREVDQLDLTQDSLLVFSGIENGFTKIEQSLGEYITLRSMKVDTGPIPYASAVLYCALVGGKR</sequence>
<evidence type="ECO:0000313" key="2">
    <source>
        <dbReference type="EMBL" id="AKV77681.1"/>
    </source>
</evidence>
<keyword evidence="1" id="KW-0378">Hydrolase</keyword>
<protein>
    <submittedName>
        <fullName evidence="1">Exonuclease</fullName>
    </submittedName>
</protein>
<evidence type="ECO:0000313" key="3">
    <source>
        <dbReference type="EMBL" id="AKV79926.1"/>
    </source>
</evidence>
<dbReference type="EMBL" id="CP012175">
    <property type="protein sequence ID" value="AKV82171.1"/>
    <property type="molecule type" value="Genomic_DNA"/>
</dbReference>
<dbReference type="EMBL" id="CP012174">
    <property type="protein sequence ID" value="AKV79926.1"/>
    <property type="molecule type" value="Genomic_DNA"/>
</dbReference>